<accession>A0AC35TJM4</accession>
<organism evidence="1 2">
    <name type="scientific">Rhabditophanes sp. KR3021</name>
    <dbReference type="NCBI Taxonomy" id="114890"/>
    <lineage>
        <taxon>Eukaryota</taxon>
        <taxon>Metazoa</taxon>
        <taxon>Ecdysozoa</taxon>
        <taxon>Nematoda</taxon>
        <taxon>Chromadorea</taxon>
        <taxon>Rhabditida</taxon>
        <taxon>Tylenchina</taxon>
        <taxon>Panagrolaimomorpha</taxon>
        <taxon>Strongyloidoidea</taxon>
        <taxon>Alloionematidae</taxon>
        <taxon>Rhabditophanes</taxon>
    </lineage>
</organism>
<evidence type="ECO:0000313" key="2">
    <source>
        <dbReference type="WBParaSite" id="RSKR_0000128400.1"/>
    </source>
</evidence>
<dbReference type="WBParaSite" id="RSKR_0000128400.1">
    <property type="protein sequence ID" value="RSKR_0000128400.1"/>
    <property type="gene ID" value="RSKR_0000128400"/>
</dbReference>
<evidence type="ECO:0000313" key="1">
    <source>
        <dbReference type="Proteomes" id="UP000095286"/>
    </source>
</evidence>
<name>A0AC35TJM4_9BILA</name>
<protein>
    <submittedName>
        <fullName evidence="2">TGF_BETA_2 domain-containing protein</fullName>
    </submittedName>
</protein>
<reference evidence="2" key="1">
    <citation type="submission" date="2016-11" db="UniProtKB">
        <authorList>
            <consortium name="WormBaseParasite"/>
        </authorList>
    </citation>
    <scope>IDENTIFICATION</scope>
    <source>
        <strain evidence="2">KR3021</strain>
    </source>
</reference>
<sequence>MGRKTLCHREDLMVDFKELHWNDWILAPEIYNAFQCRGICPNTSTSKLNVTNHAIVQSLIHSINPSSVPAPCCIPQQLSSLQILYVDANKQVVIKNYAEMIVESCGCH</sequence>
<proteinExistence type="predicted"/>
<dbReference type="Proteomes" id="UP000095286">
    <property type="component" value="Unplaced"/>
</dbReference>